<dbReference type="InterPro" id="IPR010920">
    <property type="entry name" value="LSM_dom_sf"/>
</dbReference>
<feature type="domain" description="Mechanosensitive ion channel MscS" evidence="9">
    <location>
        <begin position="118"/>
        <end position="180"/>
    </location>
</feature>
<dbReference type="Pfam" id="PF00924">
    <property type="entry name" value="MS_channel_2nd"/>
    <property type="match status" value="1"/>
</dbReference>
<dbReference type="Gene3D" id="1.10.287.1260">
    <property type="match status" value="1"/>
</dbReference>
<evidence type="ECO:0000256" key="8">
    <source>
        <dbReference type="SAM" id="Phobius"/>
    </source>
</evidence>
<feature type="compositionally biased region" description="Basic and acidic residues" evidence="7">
    <location>
        <begin position="287"/>
        <end position="299"/>
    </location>
</feature>
<keyword evidence="5 8" id="KW-1133">Transmembrane helix</keyword>
<dbReference type="InterPro" id="IPR011066">
    <property type="entry name" value="MscS_channel_C_sf"/>
</dbReference>
<sequence length="323" mass="35233">MSLQEDSPSFDVNPDALMTKVETWVNGAIRLVPNLVVASVALLLFIGVAWFAKRQVGRLASRHGRDNLGDVLGGFVKWTILILGFLIAATIVFPQLNPADLIAGLGVSSVAIGFAFKDILQNWLAGLLILIRQPFEVGDQIEVNGFEGTVQRIETRATILKTYDGQNAVIPNSDIYTNAILVKTAHEFRRSQYDVGIGYGDSLEDAKRVLEEAVAACDGVETERGVEVLPWDLAASWVTLRVRWWTRSDRASVVQAQSRVIAAVKAACDGAGIDMPFETHIQLVHDQTEAADGDREAQREGWPAGDEGSTPRWRAREAAAPTA</sequence>
<gene>
    <name evidence="11" type="primary">mscS_1</name>
    <name evidence="11" type="ORF">Poly30_10600</name>
</gene>
<dbReference type="SUPFAM" id="SSF82689">
    <property type="entry name" value="Mechanosensitive channel protein MscS (YggB), C-terminal domain"/>
    <property type="match status" value="1"/>
</dbReference>
<name>A0A518EN99_9BACT</name>
<dbReference type="PANTHER" id="PTHR30221:SF1">
    <property type="entry name" value="SMALL-CONDUCTANCE MECHANOSENSITIVE CHANNEL"/>
    <property type="match status" value="1"/>
</dbReference>
<dbReference type="PANTHER" id="PTHR30221">
    <property type="entry name" value="SMALL-CONDUCTANCE MECHANOSENSITIVE CHANNEL"/>
    <property type="match status" value="1"/>
</dbReference>
<evidence type="ECO:0000256" key="4">
    <source>
        <dbReference type="ARBA" id="ARBA00022692"/>
    </source>
</evidence>
<comment type="similarity">
    <text evidence="2">Belongs to the MscS (TC 1.A.23) family.</text>
</comment>
<dbReference type="GO" id="GO:0005886">
    <property type="term" value="C:plasma membrane"/>
    <property type="evidence" value="ECO:0007669"/>
    <property type="project" value="UniProtKB-SubCell"/>
</dbReference>
<comment type="subcellular location">
    <subcellularLocation>
        <location evidence="1">Cell membrane</location>
        <topology evidence="1">Multi-pass membrane protein</topology>
    </subcellularLocation>
</comment>
<dbReference type="EMBL" id="CP036434">
    <property type="protein sequence ID" value="QDV05562.1"/>
    <property type="molecule type" value="Genomic_DNA"/>
</dbReference>
<evidence type="ECO:0000256" key="5">
    <source>
        <dbReference type="ARBA" id="ARBA00022989"/>
    </source>
</evidence>
<keyword evidence="12" id="KW-1185">Reference proteome</keyword>
<dbReference type="InterPro" id="IPR011014">
    <property type="entry name" value="MscS_channel_TM-2"/>
</dbReference>
<organism evidence="11 12">
    <name type="scientific">Saltatorellus ferox</name>
    <dbReference type="NCBI Taxonomy" id="2528018"/>
    <lineage>
        <taxon>Bacteria</taxon>
        <taxon>Pseudomonadati</taxon>
        <taxon>Planctomycetota</taxon>
        <taxon>Planctomycetia</taxon>
        <taxon>Planctomycetia incertae sedis</taxon>
        <taxon>Saltatorellus</taxon>
    </lineage>
</organism>
<dbReference type="SUPFAM" id="SSF82861">
    <property type="entry name" value="Mechanosensitive channel protein MscS (YggB), transmembrane region"/>
    <property type="match status" value="1"/>
</dbReference>
<evidence type="ECO:0000256" key="6">
    <source>
        <dbReference type="ARBA" id="ARBA00023136"/>
    </source>
</evidence>
<feature type="transmembrane region" description="Helical" evidence="8">
    <location>
        <begin position="71"/>
        <end position="93"/>
    </location>
</feature>
<evidence type="ECO:0000313" key="11">
    <source>
        <dbReference type="EMBL" id="QDV05562.1"/>
    </source>
</evidence>
<dbReference type="Pfam" id="PF21082">
    <property type="entry name" value="MS_channel_3rd"/>
    <property type="match status" value="1"/>
</dbReference>
<evidence type="ECO:0000256" key="1">
    <source>
        <dbReference type="ARBA" id="ARBA00004651"/>
    </source>
</evidence>
<evidence type="ECO:0000313" key="12">
    <source>
        <dbReference type="Proteomes" id="UP000320390"/>
    </source>
</evidence>
<dbReference type="InterPro" id="IPR045275">
    <property type="entry name" value="MscS_archaea/bacteria_type"/>
</dbReference>
<keyword evidence="4 8" id="KW-0812">Transmembrane</keyword>
<feature type="domain" description="Mechanosensitive ion channel MscS C-terminal" evidence="10">
    <location>
        <begin position="193"/>
        <end position="275"/>
    </location>
</feature>
<dbReference type="Gene3D" id="2.30.30.60">
    <property type="match status" value="1"/>
</dbReference>
<keyword evidence="3" id="KW-1003">Cell membrane</keyword>
<proteinExistence type="inferred from homology"/>
<dbReference type="Gene3D" id="3.30.70.100">
    <property type="match status" value="1"/>
</dbReference>
<evidence type="ECO:0000259" key="9">
    <source>
        <dbReference type="Pfam" id="PF00924"/>
    </source>
</evidence>
<dbReference type="AlphaFoldDB" id="A0A518EN99"/>
<evidence type="ECO:0000256" key="2">
    <source>
        <dbReference type="ARBA" id="ARBA00008017"/>
    </source>
</evidence>
<dbReference type="InterPro" id="IPR023408">
    <property type="entry name" value="MscS_beta-dom_sf"/>
</dbReference>
<reference evidence="11 12" key="1">
    <citation type="submission" date="2019-02" db="EMBL/GenBank/DDBJ databases">
        <title>Deep-cultivation of Planctomycetes and their phenomic and genomic characterization uncovers novel biology.</title>
        <authorList>
            <person name="Wiegand S."/>
            <person name="Jogler M."/>
            <person name="Boedeker C."/>
            <person name="Pinto D."/>
            <person name="Vollmers J."/>
            <person name="Rivas-Marin E."/>
            <person name="Kohn T."/>
            <person name="Peeters S.H."/>
            <person name="Heuer A."/>
            <person name="Rast P."/>
            <person name="Oberbeckmann S."/>
            <person name="Bunk B."/>
            <person name="Jeske O."/>
            <person name="Meyerdierks A."/>
            <person name="Storesund J.E."/>
            <person name="Kallscheuer N."/>
            <person name="Luecker S."/>
            <person name="Lage O.M."/>
            <person name="Pohl T."/>
            <person name="Merkel B.J."/>
            <person name="Hornburger P."/>
            <person name="Mueller R.-W."/>
            <person name="Bruemmer F."/>
            <person name="Labrenz M."/>
            <person name="Spormann A.M."/>
            <person name="Op den Camp H."/>
            <person name="Overmann J."/>
            <person name="Amann R."/>
            <person name="Jetten M.S.M."/>
            <person name="Mascher T."/>
            <person name="Medema M.H."/>
            <person name="Devos D.P."/>
            <person name="Kaster A.-K."/>
            <person name="Ovreas L."/>
            <person name="Rohde M."/>
            <person name="Galperin M.Y."/>
            <person name="Jogler C."/>
        </authorList>
    </citation>
    <scope>NUCLEOTIDE SEQUENCE [LARGE SCALE GENOMIC DNA]</scope>
    <source>
        <strain evidence="11 12">Poly30</strain>
    </source>
</reference>
<dbReference type="Proteomes" id="UP000320390">
    <property type="component" value="Chromosome"/>
</dbReference>
<dbReference type="InterPro" id="IPR049278">
    <property type="entry name" value="MS_channel_C"/>
</dbReference>
<evidence type="ECO:0000256" key="7">
    <source>
        <dbReference type="SAM" id="MobiDB-lite"/>
    </source>
</evidence>
<dbReference type="SUPFAM" id="SSF50182">
    <property type="entry name" value="Sm-like ribonucleoproteins"/>
    <property type="match status" value="1"/>
</dbReference>
<accession>A0A518EN99</accession>
<evidence type="ECO:0000256" key="3">
    <source>
        <dbReference type="ARBA" id="ARBA00022475"/>
    </source>
</evidence>
<dbReference type="GO" id="GO:0008381">
    <property type="term" value="F:mechanosensitive monoatomic ion channel activity"/>
    <property type="evidence" value="ECO:0007669"/>
    <property type="project" value="InterPro"/>
</dbReference>
<feature type="region of interest" description="Disordered" evidence="7">
    <location>
        <begin position="287"/>
        <end position="323"/>
    </location>
</feature>
<evidence type="ECO:0000259" key="10">
    <source>
        <dbReference type="Pfam" id="PF21082"/>
    </source>
</evidence>
<dbReference type="InterPro" id="IPR006685">
    <property type="entry name" value="MscS_channel_2nd"/>
</dbReference>
<feature type="transmembrane region" description="Helical" evidence="8">
    <location>
        <begin position="31"/>
        <end position="51"/>
    </location>
</feature>
<protein>
    <submittedName>
        <fullName evidence="11">Small-conductance mechanosensitive channel</fullName>
    </submittedName>
</protein>
<keyword evidence="6 8" id="KW-0472">Membrane</keyword>